<dbReference type="CDD" id="cd00586">
    <property type="entry name" value="4HBT"/>
    <property type="match status" value="1"/>
</dbReference>
<evidence type="ECO:0000313" key="2">
    <source>
        <dbReference type="Proteomes" id="UP000756530"/>
    </source>
</evidence>
<dbReference type="Pfam" id="PF13279">
    <property type="entry name" value="4HBT_2"/>
    <property type="match status" value="1"/>
</dbReference>
<gene>
    <name evidence="1" type="ORF">KJP28_01820</name>
</gene>
<protein>
    <submittedName>
        <fullName evidence="1">Acyl-CoA thioesterase</fullName>
    </submittedName>
</protein>
<organism evidence="1 2">
    <name type="scientific">Maritimibacter dapengensis</name>
    <dbReference type="NCBI Taxonomy" id="2836868"/>
    <lineage>
        <taxon>Bacteria</taxon>
        <taxon>Pseudomonadati</taxon>
        <taxon>Pseudomonadota</taxon>
        <taxon>Alphaproteobacteria</taxon>
        <taxon>Rhodobacterales</taxon>
        <taxon>Roseobacteraceae</taxon>
        <taxon>Maritimibacter</taxon>
    </lineage>
</organism>
<keyword evidence="2" id="KW-1185">Reference proteome</keyword>
<evidence type="ECO:0000313" key="1">
    <source>
        <dbReference type="EMBL" id="MBV7377644.1"/>
    </source>
</evidence>
<sequence length="138" mass="15644">MTQPFTHEILVSWGDCDPAQIVYTGRIPNFCLDAINAFMDAEMGGGWFIQELDHNMGMPFVKMDIDFRAPVTPRHRLACTVRVERLGTKSVTFRVEGHQDGKLCFEGSFTEVFTIADQFKSQEIPGHAREVLEKHLIA</sequence>
<proteinExistence type="predicted"/>
<comment type="caution">
    <text evidence="1">The sequence shown here is derived from an EMBL/GenBank/DDBJ whole genome shotgun (WGS) entry which is preliminary data.</text>
</comment>
<dbReference type="RefSeq" id="WP_218390520.1">
    <property type="nucleotide sequence ID" value="NZ_JAHUZE010000001.1"/>
</dbReference>
<name>A0ABS6SXF6_9RHOB</name>
<accession>A0ABS6SXF6</accession>
<dbReference type="EMBL" id="JAHUZE010000001">
    <property type="protein sequence ID" value="MBV7377644.1"/>
    <property type="molecule type" value="Genomic_DNA"/>
</dbReference>
<reference evidence="1 2" key="1">
    <citation type="submission" date="2021-05" db="EMBL/GenBank/DDBJ databases">
        <title>Culturable bacteria isolated from Daya Bay.</title>
        <authorList>
            <person name="Zheng W."/>
            <person name="Yu S."/>
            <person name="Huang Y."/>
        </authorList>
    </citation>
    <scope>NUCLEOTIDE SEQUENCE [LARGE SCALE GENOMIC DNA]</scope>
    <source>
        <strain evidence="1 2">DP4N28-5</strain>
    </source>
</reference>
<dbReference type="Proteomes" id="UP000756530">
    <property type="component" value="Unassembled WGS sequence"/>
</dbReference>